<feature type="transmembrane region" description="Helical" evidence="6">
    <location>
        <begin position="103"/>
        <end position="123"/>
    </location>
</feature>
<feature type="transmembrane region" description="Helical" evidence="6">
    <location>
        <begin position="433"/>
        <end position="451"/>
    </location>
</feature>
<feature type="repeat" description="TPR" evidence="5">
    <location>
        <begin position="578"/>
        <end position="611"/>
    </location>
</feature>
<dbReference type="GO" id="GO:0016020">
    <property type="term" value="C:membrane"/>
    <property type="evidence" value="ECO:0007669"/>
    <property type="project" value="UniProtKB-SubCell"/>
</dbReference>
<organism evidence="8 9">
    <name type="scientific">Candidatus Kaiserbacteria bacterium RIFCSPHIGHO2_12_FULL_53_13</name>
    <dbReference type="NCBI Taxonomy" id="1798502"/>
    <lineage>
        <taxon>Bacteria</taxon>
        <taxon>Candidatus Kaiseribacteriota</taxon>
    </lineage>
</organism>
<accession>A0A1F6EBR2</accession>
<sequence>MMLEKTLRYIVLAGIFALPFIVFIVAQSLFFPYITGKNFTFRIIVEIITGAWLALALVRTEYRPRKSWLLGAFAIFVIIVAIADANGMYPFKSFWSNYERMDGWVTLAHLFAYFVVASSILNTERLWRRFWFTSLGISALVGMYGLLQLAGISAIGQGGTGGLTSRLDATFGNPIYLAVFMLFNIFIGILLWTQSWSKRADGTRLPSSIAYGSVIALDTIVLFFTGTRGTMLGLIGGALLALMIYAFSRPRTESLRLRSIAVGTIVAVAILGVGLWTARDTAFVRSIGFLNRLASISLQDNTTKARFMNWGMAWQGVKERPLLGWGQENYAIVFDKYYDPQMYAQEQWFDRVHNIVFDWLVAAGFLGLLSYLSLFACALWCLWKKGLDRNVESAAGGADVRQSNSGTNEFSAIEASILTGLLAGYFFHNLFVFDNITSYILFASILAYIASRGSIAKNSTPLLSSRRLPNEALPFITLLTAIVVWGAVWIVNGKGLAQNRVLLQAIAPQQEGITKNLDYFKEAVEYGSFGTQEAREQLAQGAAQIAGNQNVPDTVRKQFFELAMREMSLQAEESPMGARAPLFLGVLQDAYGDYAGAQEALQRAHELSPRKQTILFEQGANAQARGDDAGALKIFKDAFDLAPDFKAARVYYASFAILAQKDALADELLTPLIESGKATDPRIAAAYAERGRYDKIVTIWSARTKAVPSDTQAFFTLAAALYAMGDARQAIEQLEYAARITPSAKAQTDVMIEQIKEGTAQAGQ</sequence>
<dbReference type="PROSITE" id="PS50005">
    <property type="entry name" value="TPR"/>
    <property type="match status" value="2"/>
</dbReference>
<protein>
    <recommendedName>
        <fullName evidence="7">O-antigen ligase-related domain-containing protein</fullName>
    </recommendedName>
</protein>
<comment type="subcellular location">
    <subcellularLocation>
        <location evidence="1">Membrane</location>
        <topology evidence="1">Multi-pass membrane protein</topology>
    </subcellularLocation>
</comment>
<comment type="caution">
    <text evidence="8">The sequence shown here is derived from an EMBL/GenBank/DDBJ whole genome shotgun (WGS) entry which is preliminary data.</text>
</comment>
<gene>
    <name evidence="8" type="ORF">A3F27_02155</name>
</gene>
<proteinExistence type="predicted"/>
<feature type="transmembrane region" description="Helical" evidence="6">
    <location>
        <begin position="7"/>
        <end position="33"/>
    </location>
</feature>
<feature type="transmembrane region" description="Helical" evidence="6">
    <location>
        <begin position="175"/>
        <end position="193"/>
    </location>
</feature>
<dbReference type="Pfam" id="PF04932">
    <property type="entry name" value="Wzy_C"/>
    <property type="match status" value="1"/>
</dbReference>
<feature type="transmembrane region" description="Helical" evidence="6">
    <location>
        <begin position="130"/>
        <end position="155"/>
    </location>
</feature>
<feature type="transmembrane region" description="Helical" evidence="6">
    <location>
        <begin position="472"/>
        <end position="491"/>
    </location>
</feature>
<evidence type="ECO:0000313" key="9">
    <source>
        <dbReference type="Proteomes" id="UP000176689"/>
    </source>
</evidence>
<feature type="transmembrane region" description="Helical" evidence="6">
    <location>
        <begin position="39"/>
        <end position="58"/>
    </location>
</feature>
<feature type="transmembrane region" description="Helical" evidence="6">
    <location>
        <begin position="70"/>
        <end position="91"/>
    </location>
</feature>
<dbReference type="InterPro" id="IPR007016">
    <property type="entry name" value="O-antigen_ligase-rel_domated"/>
</dbReference>
<dbReference type="PANTHER" id="PTHR37422">
    <property type="entry name" value="TEICHURONIC ACID BIOSYNTHESIS PROTEIN TUAE"/>
    <property type="match status" value="1"/>
</dbReference>
<evidence type="ECO:0000256" key="4">
    <source>
        <dbReference type="ARBA" id="ARBA00023136"/>
    </source>
</evidence>
<evidence type="ECO:0000259" key="7">
    <source>
        <dbReference type="Pfam" id="PF04932"/>
    </source>
</evidence>
<evidence type="ECO:0000256" key="6">
    <source>
        <dbReference type="SAM" id="Phobius"/>
    </source>
</evidence>
<dbReference type="EMBL" id="MFLP01000014">
    <property type="protein sequence ID" value="OGG71124.1"/>
    <property type="molecule type" value="Genomic_DNA"/>
</dbReference>
<feature type="transmembrane region" description="Helical" evidence="6">
    <location>
        <begin position="205"/>
        <end position="224"/>
    </location>
</feature>
<feature type="repeat" description="TPR" evidence="5">
    <location>
        <begin position="711"/>
        <end position="744"/>
    </location>
</feature>
<dbReference type="InterPro" id="IPR051533">
    <property type="entry name" value="WaaL-like"/>
</dbReference>
<evidence type="ECO:0000256" key="5">
    <source>
        <dbReference type="PROSITE-ProRule" id="PRU00339"/>
    </source>
</evidence>
<feature type="transmembrane region" description="Helical" evidence="6">
    <location>
        <begin position="410"/>
        <end position="427"/>
    </location>
</feature>
<dbReference type="AlphaFoldDB" id="A0A1F6EBR2"/>
<keyword evidence="2 6" id="KW-0812">Transmembrane</keyword>
<feature type="transmembrane region" description="Helical" evidence="6">
    <location>
        <begin position="359"/>
        <end position="383"/>
    </location>
</feature>
<dbReference type="InterPro" id="IPR019734">
    <property type="entry name" value="TPR_rpt"/>
</dbReference>
<keyword evidence="3 6" id="KW-1133">Transmembrane helix</keyword>
<feature type="transmembrane region" description="Helical" evidence="6">
    <location>
        <begin position="230"/>
        <end position="248"/>
    </location>
</feature>
<dbReference type="PANTHER" id="PTHR37422:SF13">
    <property type="entry name" value="LIPOPOLYSACCHARIDE BIOSYNTHESIS PROTEIN PA4999-RELATED"/>
    <property type="match status" value="1"/>
</dbReference>
<name>A0A1F6EBR2_9BACT</name>
<evidence type="ECO:0000313" key="8">
    <source>
        <dbReference type="EMBL" id="OGG71124.1"/>
    </source>
</evidence>
<dbReference type="SUPFAM" id="SSF48452">
    <property type="entry name" value="TPR-like"/>
    <property type="match status" value="1"/>
</dbReference>
<dbReference type="Gene3D" id="1.25.40.10">
    <property type="entry name" value="Tetratricopeptide repeat domain"/>
    <property type="match status" value="2"/>
</dbReference>
<dbReference type="Proteomes" id="UP000176689">
    <property type="component" value="Unassembled WGS sequence"/>
</dbReference>
<evidence type="ECO:0000256" key="1">
    <source>
        <dbReference type="ARBA" id="ARBA00004141"/>
    </source>
</evidence>
<keyword evidence="4 6" id="KW-0472">Membrane</keyword>
<evidence type="ECO:0000256" key="2">
    <source>
        <dbReference type="ARBA" id="ARBA00022692"/>
    </source>
</evidence>
<dbReference type="SMART" id="SM00028">
    <property type="entry name" value="TPR"/>
    <property type="match status" value="3"/>
</dbReference>
<reference evidence="8 9" key="1">
    <citation type="journal article" date="2016" name="Nat. Commun.">
        <title>Thousands of microbial genomes shed light on interconnected biogeochemical processes in an aquifer system.</title>
        <authorList>
            <person name="Anantharaman K."/>
            <person name="Brown C.T."/>
            <person name="Hug L.A."/>
            <person name="Sharon I."/>
            <person name="Castelle C.J."/>
            <person name="Probst A.J."/>
            <person name="Thomas B.C."/>
            <person name="Singh A."/>
            <person name="Wilkins M.J."/>
            <person name="Karaoz U."/>
            <person name="Brodie E.L."/>
            <person name="Williams K.H."/>
            <person name="Hubbard S.S."/>
            <person name="Banfield J.F."/>
        </authorList>
    </citation>
    <scope>NUCLEOTIDE SEQUENCE [LARGE SCALE GENOMIC DNA]</scope>
</reference>
<evidence type="ECO:0000256" key="3">
    <source>
        <dbReference type="ARBA" id="ARBA00022989"/>
    </source>
</evidence>
<dbReference type="InterPro" id="IPR011990">
    <property type="entry name" value="TPR-like_helical_dom_sf"/>
</dbReference>
<feature type="domain" description="O-antigen ligase-related" evidence="7">
    <location>
        <begin position="215"/>
        <end position="372"/>
    </location>
</feature>
<keyword evidence="5" id="KW-0802">TPR repeat</keyword>
<feature type="transmembrane region" description="Helical" evidence="6">
    <location>
        <begin position="260"/>
        <end position="278"/>
    </location>
</feature>